<protein>
    <submittedName>
        <fullName evidence="9">Carbohydrate ABC transporter permease</fullName>
    </submittedName>
</protein>
<reference evidence="9" key="1">
    <citation type="submission" date="2020-10" db="EMBL/GenBank/DDBJ databases">
        <title>ChiBAC.</title>
        <authorList>
            <person name="Zenner C."/>
            <person name="Hitch T.C.A."/>
            <person name="Clavel T."/>
        </authorList>
    </citation>
    <scope>NUCLEOTIDE SEQUENCE</scope>
    <source>
        <strain evidence="9">DSM 107454</strain>
    </source>
</reference>
<feature type="domain" description="ABC transmembrane type-1" evidence="8">
    <location>
        <begin position="76"/>
        <end position="276"/>
    </location>
</feature>
<keyword evidence="6 7" id="KW-0472">Membrane</keyword>
<evidence type="ECO:0000259" key="8">
    <source>
        <dbReference type="PROSITE" id="PS50928"/>
    </source>
</evidence>
<evidence type="ECO:0000256" key="3">
    <source>
        <dbReference type="ARBA" id="ARBA00022475"/>
    </source>
</evidence>
<dbReference type="SUPFAM" id="SSF161098">
    <property type="entry name" value="MetI-like"/>
    <property type="match status" value="1"/>
</dbReference>
<sequence length="293" mass="33028">MVERRSAGSLIFDICNVIILTLLSFICLYPMLYVLFASMSNPTEISQNAGILLWPKGFQLEAYKAVFQNDDIVSGYLNTLLYVIAGTSINMTLTVLGAYVLSRKDFKPRNFFMMYITITMFVSGGLVPSYLLVKNIGILNTRWAILLPTAINVFNLIMTRTYFLTIPDSLEEAAKIDGAGHWRILANVMLPLSTPILAVIGLYYMVGHWNSWFNAMIYLKDRNTWPLQLILREILILNESGSMMENTFTIDKLPIAENIKYAVIIVATVPILCVYPFLQKYFAKGVMVGAIKG</sequence>
<dbReference type="InterPro" id="IPR000515">
    <property type="entry name" value="MetI-like"/>
</dbReference>
<name>A0A9D5M2L3_9FIRM</name>
<dbReference type="Gene3D" id="1.10.3720.10">
    <property type="entry name" value="MetI-like"/>
    <property type="match status" value="1"/>
</dbReference>
<evidence type="ECO:0000313" key="10">
    <source>
        <dbReference type="Proteomes" id="UP000806542"/>
    </source>
</evidence>
<proteinExistence type="inferred from homology"/>
<evidence type="ECO:0000256" key="7">
    <source>
        <dbReference type="RuleBase" id="RU363032"/>
    </source>
</evidence>
<dbReference type="AlphaFoldDB" id="A0A9D5M2L3"/>
<feature type="transmembrane region" description="Helical" evidence="7">
    <location>
        <begin position="184"/>
        <end position="206"/>
    </location>
</feature>
<dbReference type="PANTHER" id="PTHR43744">
    <property type="entry name" value="ABC TRANSPORTER PERMEASE PROTEIN MG189-RELATED-RELATED"/>
    <property type="match status" value="1"/>
</dbReference>
<dbReference type="EMBL" id="JADCKB010000014">
    <property type="protein sequence ID" value="MBE5040343.1"/>
    <property type="molecule type" value="Genomic_DNA"/>
</dbReference>
<dbReference type="Pfam" id="PF00528">
    <property type="entry name" value="BPD_transp_1"/>
    <property type="match status" value="1"/>
</dbReference>
<keyword evidence="3" id="KW-1003">Cell membrane</keyword>
<dbReference type="CDD" id="cd06261">
    <property type="entry name" value="TM_PBP2"/>
    <property type="match status" value="1"/>
</dbReference>
<keyword evidence="5 7" id="KW-1133">Transmembrane helix</keyword>
<evidence type="ECO:0000256" key="5">
    <source>
        <dbReference type="ARBA" id="ARBA00022989"/>
    </source>
</evidence>
<feature type="transmembrane region" description="Helical" evidence="7">
    <location>
        <begin position="80"/>
        <end position="100"/>
    </location>
</feature>
<accession>A0A9D5M2L3</accession>
<dbReference type="Proteomes" id="UP000806542">
    <property type="component" value="Unassembled WGS sequence"/>
</dbReference>
<feature type="transmembrane region" description="Helical" evidence="7">
    <location>
        <begin position="112"/>
        <end position="131"/>
    </location>
</feature>
<comment type="subcellular location">
    <subcellularLocation>
        <location evidence="1 7">Cell membrane</location>
        <topology evidence="1 7">Multi-pass membrane protein</topology>
    </subcellularLocation>
</comment>
<evidence type="ECO:0000256" key="4">
    <source>
        <dbReference type="ARBA" id="ARBA00022692"/>
    </source>
</evidence>
<dbReference type="RefSeq" id="WP_226392894.1">
    <property type="nucleotide sequence ID" value="NZ_JADCKB010000014.1"/>
</dbReference>
<dbReference type="InterPro" id="IPR035906">
    <property type="entry name" value="MetI-like_sf"/>
</dbReference>
<dbReference type="PROSITE" id="PS50928">
    <property type="entry name" value="ABC_TM1"/>
    <property type="match status" value="1"/>
</dbReference>
<evidence type="ECO:0000256" key="2">
    <source>
        <dbReference type="ARBA" id="ARBA00022448"/>
    </source>
</evidence>
<feature type="transmembrane region" description="Helical" evidence="7">
    <location>
        <begin position="259"/>
        <end position="278"/>
    </location>
</feature>
<evidence type="ECO:0000256" key="6">
    <source>
        <dbReference type="ARBA" id="ARBA00023136"/>
    </source>
</evidence>
<evidence type="ECO:0000313" key="9">
    <source>
        <dbReference type="EMBL" id="MBE5040343.1"/>
    </source>
</evidence>
<evidence type="ECO:0000256" key="1">
    <source>
        <dbReference type="ARBA" id="ARBA00004651"/>
    </source>
</evidence>
<comment type="similarity">
    <text evidence="7">Belongs to the binding-protein-dependent transport system permease family.</text>
</comment>
<feature type="transmembrane region" description="Helical" evidence="7">
    <location>
        <begin position="143"/>
        <end position="163"/>
    </location>
</feature>
<comment type="caution">
    <text evidence="9">The sequence shown here is derived from an EMBL/GenBank/DDBJ whole genome shotgun (WGS) entry which is preliminary data.</text>
</comment>
<keyword evidence="4 7" id="KW-0812">Transmembrane</keyword>
<organism evidence="9 10">
    <name type="scientific">Ructibacterium gallinarum</name>
    <dbReference type="NCBI Taxonomy" id="2779355"/>
    <lineage>
        <taxon>Bacteria</taxon>
        <taxon>Bacillati</taxon>
        <taxon>Bacillota</taxon>
        <taxon>Clostridia</taxon>
        <taxon>Eubacteriales</taxon>
        <taxon>Oscillospiraceae</taxon>
        <taxon>Ructibacterium</taxon>
    </lineage>
</organism>
<dbReference type="GO" id="GO:0005886">
    <property type="term" value="C:plasma membrane"/>
    <property type="evidence" value="ECO:0007669"/>
    <property type="project" value="UniProtKB-SubCell"/>
</dbReference>
<dbReference type="GO" id="GO:0055085">
    <property type="term" value="P:transmembrane transport"/>
    <property type="evidence" value="ECO:0007669"/>
    <property type="project" value="InterPro"/>
</dbReference>
<feature type="transmembrane region" description="Helical" evidence="7">
    <location>
        <begin position="12"/>
        <end position="36"/>
    </location>
</feature>
<keyword evidence="10" id="KW-1185">Reference proteome</keyword>
<keyword evidence="2 7" id="KW-0813">Transport</keyword>
<gene>
    <name evidence="9" type="ORF">INF28_07685</name>
</gene>
<dbReference type="PANTHER" id="PTHR43744:SF9">
    <property type="entry name" value="POLYGALACTURONAN_RHAMNOGALACTURONAN TRANSPORT SYSTEM PERMEASE PROTEIN YTCP"/>
    <property type="match status" value="1"/>
</dbReference>